<dbReference type="InterPro" id="IPR002347">
    <property type="entry name" value="SDR_fam"/>
</dbReference>
<dbReference type="InterPro" id="IPR036291">
    <property type="entry name" value="NAD(P)-bd_dom_sf"/>
</dbReference>
<accession>A0AAE9ZHV5</accession>
<evidence type="ECO:0000259" key="2">
    <source>
        <dbReference type="SMART" id="SM00822"/>
    </source>
</evidence>
<dbReference type="PANTHER" id="PTHR43943">
    <property type="entry name" value="DEHYDROGENASE/REDUCTASE (SDR FAMILY) MEMBER 4"/>
    <property type="match status" value="1"/>
</dbReference>
<dbReference type="AlphaFoldDB" id="A0AAE9ZHV5"/>
<keyword evidence="4" id="KW-1185">Reference proteome</keyword>
<dbReference type="PROSITE" id="PS00061">
    <property type="entry name" value="ADH_SHORT"/>
    <property type="match status" value="1"/>
</dbReference>
<dbReference type="SMART" id="SM00822">
    <property type="entry name" value="PKS_KR"/>
    <property type="match status" value="1"/>
</dbReference>
<dbReference type="NCBIfam" id="NF005559">
    <property type="entry name" value="PRK07231.1"/>
    <property type="match status" value="1"/>
</dbReference>
<reference evidence="3" key="1">
    <citation type="submission" date="2023-02" db="EMBL/GenBank/DDBJ databases">
        <title>Genome sequence of Hyphococcus flavus.</title>
        <authorList>
            <person name="Rong J.-C."/>
            <person name="Zhao Q."/>
            <person name="Yi M."/>
            <person name="Wu J.-Y."/>
        </authorList>
    </citation>
    <scope>NUCLEOTIDE SEQUENCE</scope>
    <source>
        <strain evidence="3">MCCC 1K03223</strain>
    </source>
</reference>
<comment type="similarity">
    <text evidence="1">Belongs to the short-chain dehydrogenases/reductases (SDR) family.</text>
</comment>
<dbReference type="KEGG" id="hfl:PUV54_11130"/>
<dbReference type="FunFam" id="3.40.50.720:FF:000084">
    <property type="entry name" value="Short-chain dehydrogenase reductase"/>
    <property type="match status" value="1"/>
</dbReference>
<dbReference type="PRINTS" id="PR00080">
    <property type="entry name" value="SDRFAMILY"/>
</dbReference>
<gene>
    <name evidence="3" type="ORF">PUV54_11130</name>
</gene>
<evidence type="ECO:0000256" key="1">
    <source>
        <dbReference type="ARBA" id="ARBA00006484"/>
    </source>
</evidence>
<dbReference type="RefSeq" id="WP_274492312.1">
    <property type="nucleotide sequence ID" value="NZ_CP118166.1"/>
</dbReference>
<dbReference type="InterPro" id="IPR020904">
    <property type="entry name" value="Sc_DH/Rdtase_CS"/>
</dbReference>
<evidence type="ECO:0000313" key="4">
    <source>
        <dbReference type="Proteomes" id="UP001214043"/>
    </source>
</evidence>
<dbReference type="PANTHER" id="PTHR43943:SF2">
    <property type="entry name" value="DEHYDROGENASE_REDUCTASE 4"/>
    <property type="match status" value="1"/>
</dbReference>
<protein>
    <submittedName>
        <fullName evidence="3">SDR family oxidoreductase</fullName>
    </submittedName>
</protein>
<feature type="domain" description="Ketoreductase" evidence="2">
    <location>
        <begin position="14"/>
        <end position="191"/>
    </location>
</feature>
<dbReference type="SUPFAM" id="SSF51735">
    <property type="entry name" value="NAD(P)-binding Rossmann-fold domains"/>
    <property type="match status" value="1"/>
</dbReference>
<dbReference type="Proteomes" id="UP001214043">
    <property type="component" value="Chromosome"/>
</dbReference>
<dbReference type="InterPro" id="IPR057326">
    <property type="entry name" value="KR_dom"/>
</dbReference>
<dbReference type="PRINTS" id="PR00081">
    <property type="entry name" value="GDHRDH"/>
</dbReference>
<dbReference type="EMBL" id="CP118166">
    <property type="protein sequence ID" value="WDI30510.1"/>
    <property type="molecule type" value="Genomic_DNA"/>
</dbReference>
<proteinExistence type="inferred from homology"/>
<dbReference type="Gene3D" id="3.40.50.720">
    <property type="entry name" value="NAD(P)-binding Rossmann-like Domain"/>
    <property type="match status" value="1"/>
</dbReference>
<name>A0AAE9ZHV5_9PROT</name>
<organism evidence="3 4">
    <name type="scientific">Hyphococcus flavus</name>
    <dbReference type="NCBI Taxonomy" id="1866326"/>
    <lineage>
        <taxon>Bacteria</taxon>
        <taxon>Pseudomonadati</taxon>
        <taxon>Pseudomonadota</taxon>
        <taxon>Alphaproteobacteria</taxon>
        <taxon>Parvularculales</taxon>
        <taxon>Parvularculaceae</taxon>
        <taxon>Hyphococcus</taxon>
    </lineage>
</organism>
<sequence>MVGVTNTLFNLDGKTAIVTGASRGIGEAIARRLAQHGANVVVSSRKPGACKQVADTINETEGREAAHVIGCNISHKEELQHLVDETKAKWGPADILVSNAAVNPYFGPSSGMSDEQFDKILSCNVKASHWLSHMVLPDMQKKKDGAIIIISSIGGFVGSPAIGAYNISKAADLQLARNLAVEYGPDNIRVNCICPGVVKTYFAEALWKDPKVEKMMTEKLPMRRFGEPDDVAGAAVFLASPAAQWMTGQSIIIDGGTLVGLGGL</sequence>
<dbReference type="Pfam" id="PF13561">
    <property type="entry name" value="adh_short_C2"/>
    <property type="match status" value="1"/>
</dbReference>
<evidence type="ECO:0000313" key="3">
    <source>
        <dbReference type="EMBL" id="WDI30510.1"/>
    </source>
</evidence>